<feature type="binding site" description="axial binding residue" evidence="8">
    <location>
        <position position="424"/>
    </location>
    <ligand>
        <name>heme</name>
        <dbReference type="ChEBI" id="CHEBI:30413"/>
    </ligand>
    <ligandPart>
        <name>Fe</name>
        <dbReference type="ChEBI" id="CHEBI:18248"/>
    </ligandPart>
</feature>
<keyword evidence="4 8" id="KW-0479">Metal-binding</keyword>
<evidence type="ECO:0000256" key="4">
    <source>
        <dbReference type="ARBA" id="ARBA00022723"/>
    </source>
</evidence>
<dbReference type="GO" id="GO:0020037">
    <property type="term" value="F:heme binding"/>
    <property type="evidence" value="ECO:0007669"/>
    <property type="project" value="InterPro"/>
</dbReference>
<dbReference type="PROSITE" id="PS00086">
    <property type="entry name" value="CYTOCHROME_P450"/>
    <property type="match status" value="1"/>
</dbReference>
<dbReference type="PRINTS" id="PR00385">
    <property type="entry name" value="P450"/>
</dbReference>
<dbReference type="GO" id="GO:0004497">
    <property type="term" value="F:monooxygenase activity"/>
    <property type="evidence" value="ECO:0007669"/>
    <property type="project" value="UniProtKB-KW"/>
</dbReference>
<dbReference type="InterPro" id="IPR036396">
    <property type="entry name" value="Cyt_P450_sf"/>
</dbReference>
<comment type="cofactor">
    <cofactor evidence="1 8">
        <name>heme</name>
        <dbReference type="ChEBI" id="CHEBI:30413"/>
    </cofactor>
</comment>
<evidence type="ECO:0000313" key="11">
    <source>
        <dbReference type="Proteomes" id="UP000432464"/>
    </source>
</evidence>
<dbReference type="PRINTS" id="PR00465">
    <property type="entry name" value="EP450IV"/>
</dbReference>
<protein>
    <submittedName>
        <fullName evidence="10">Cytochrome P450</fullName>
    </submittedName>
</protein>
<accession>A0A6I3KRM7</accession>
<dbReference type="GO" id="GO:0016125">
    <property type="term" value="P:sterol metabolic process"/>
    <property type="evidence" value="ECO:0007669"/>
    <property type="project" value="TreeGrafter"/>
</dbReference>
<evidence type="ECO:0000256" key="2">
    <source>
        <dbReference type="ARBA" id="ARBA00010617"/>
    </source>
</evidence>
<name>A0A6I3KRM7_9NOCA</name>
<gene>
    <name evidence="10" type="ORF">GLP40_07190</name>
</gene>
<dbReference type="Pfam" id="PF00067">
    <property type="entry name" value="p450"/>
    <property type="match status" value="1"/>
</dbReference>
<proteinExistence type="inferred from homology"/>
<dbReference type="Gene3D" id="1.10.630.10">
    <property type="entry name" value="Cytochrome P450"/>
    <property type="match status" value="1"/>
</dbReference>
<evidence type="ECO:0000256" key="9">
    <source>
        <dbReference type="RuleBase" id="RU000461"/>
    </source>
</evidence>
<dbReference type="GO" id="GO:0005506">
    <property type="term" value="F:iron ion binding"/>
    <property type="evidence" value="ECO:0007669"/>
    <property type="project" value="InterPro"/>
</dbReference>
<evidence type="ECO:0000256" key="7">
    <source>
        <dbReference type="ARBA" id="ARBA00023033"/>
    </source>
</evidence>
<keyword evidence="3 8" id="KW-0349">Heme</keyword>
<dbReference type="GO" id="GO:0016705">
    <property type="term" value="F:oxidoreductase activity, acting on paired donors, with incorporation or reduction of molecular oxygen"/>
    <property type="evidence" value="ECO:0007669"/>
    <property type="project" value="InterPro"/>
</dbReference>
<keyword evidence="6 8" id="KW-0408">Iron</keyword>
<dbReference type="Proteomes" id="UP000432464">
    <property type="component" value="Unassembled WGS sequence"/>
</dbReference>
<keyword evidence="7 9" id="KW-0503">Monooxygenase</keyword>
<evidence type="ECO:0000313" key="10">
    <source>
        <dbReference type="EMBL" id="MTE12562.1"/>
    </source>
</evidence>
<dbReference type="SUPFAM" id="SSF48264">
    <property type="entry name" value="Cytochrome P450"/>
    <property type="match status" value="1"/>
</dbReference>
<evidence type="ECO:0000256" key="3">
    <source>
        <dbReference type="ARBA" id="ARBA00022617"/>
    </source>
</evidence>
<dbReference type="InterPro" id="IPR001128">
    <property type="entry name" value="Cyt_P450"/>
</dbReference>
<comment type="similarity">
    <text evidence="2 9">Belongs to the cytochrome P450 family.</text>
</comment>
<evidence type="ECO:0000256" key="5">
    <source>
        <dbReference type="ARBA" id="ARBA00023002"/>
    </source>
</evidence>
<evidence type="ECO:0000256" key="6">
    <source>
        <dbReference type="ARBA" id="ARBA00023004"/>
    </source>
</evidence>
<evidence type="ECO:0000256" key="8">
    <source>
        <dbReference type="PIRSR" id="PIRSR602403-1"/>
    </source>
</evidence>
<dbReference type="AlphaFoldDB" id="A0A6I3KRM7"/>
<organism evidence="10 11">
    <name type="scientific">Nocardia aurantiaca</name>
    <dbReference type="NCBI Taxonomy" id="2675850"/>
    <lineage>
        <taxon>Bacteria</taxon>
        <taxon>Bacillati</taxon>
        <taxon>Actinomycetota</taxon>
        <taxon>Actinomycetes</taxon>
        <taxon>Mycobacteriales</taxon>
        <taxon>Nocardiaceae</taxon>
        <taxon>Nocardia</taxon>
    </lineage>
</organism>
<comment type="caution">
    <text evidence="10">The sequence shown here is derived from an EMBL/GenBank/DDBJ whole genome shotgun (WGS) entry which is preliminary data.</text>
</comment>
<dbReference type="PANTHER" id="PTHR24286:SF24">
    <property type="entry name" value="LANOSTEROL 14-ALPHA DEMETHYLASE"/>
    <property type="match status" value="1"/>
</dbReference>
<keyword evidence="11" id="KW-1185">Reference proteome</keyword>
<keyword evidence="5 9" id="KW-0560">Oxidoreductase</keyword>
<evidence type="ECO:0000256" key="1">
    <source>
        <dbReference type="ARBA" id="ARBA00001971"/>
    </source>
</evidence>
<sequence length="477" mass="52650">MTTRSVAGISHGYLSEIPHRDSFDRLLARMPWRPAILAEPPSASDLAPVPGARGVPILGMLPAFVRYGPALQLAMYRRFGPVSWFGGLGVELVTAAGGDAAHAVLTNRDKAFETGWDLLDPLFLGGLTRMDGDEHRRHRRMNQAAFTESAITGYLRPMTRAIAAEITGWPADRPLSMRDASRALSAAVSSEAFLAQPASAGGQATMAAIQRFVDAQTAVLRLPIPGLTWWSGLRARRHLLEVFRRAIPAARRRDGDDFLSVLSRATDDDGVVFTDDELAMHLLHTLFASHDTTGSALTAAVYFLGKHPEWQDRCRAETLALDAPALDAPALKRLELLDRVIRESIRLVVPSPAQLRRTVTDTALVGHFIPAGTLVAVSPLVNHMMPEYWTNPGHFDPDRFSPQRREDRRHRAAWIPFGGGHHKCIGMDFGLLKVAAALDAMLRTFDWELPADYEMSWSYTELGPIDGLPVTLRRRSR</sequence>
<dbReference type="InterPro" id="IPR002403">
    <property type="entry name" value="Cyt_P450_E_grp-IV"/>
</dbReference>
<reference evidence="10 11" key="1">
    <citation type="submission" date="2019-11" db="EMBL/GenBank/DDBJ databases">
        <title>Nocardia sp. nov. CT2-14 isolated from soil.</title>
        <authorList>
            <person name="Kanchanasin P."/>
            <person name="Tanasupawat S."/>
            <person name="Yuki M."/>
            <person name="Kudo T."/>
        </authorList>
    </citation>
    <scope>NUCLEOTIDE SEQUENCE [LARGE SCALE GENOMIC DNA]</scope>
    <source>
        <strain evidence="10 11">CT2-14</strain>
    </source>
</reference>
<dbReference type="RefSeq" id="WP_154787055.1">
    <property type="nucleotide sequence ID" value="NZ_WMBB01000003.1"/>
</dbReference>
<dbReference type="EMBL" id="WMBB01000003">
    <property type="protein sequence ID" value="MTE12562.1"/>
    <property type="molecule type" value="Genomic_DNA"/>
</dbReference>
<dbReference type="PANTHER" id="PTHR24286">
    <property type="entry name" value="CYTOCHROME P450 26"/>
    <property type="match status" value="1"/>
</dbReference>
<dbReference type="InterPro" id="IPR017972">
    <property type="entry name" value="Cyt_P450_CS"/>
</dbReference>